<dbReference type="InterPro" id="IPR011009">
    <property type="entry name" value="Kinase-like_dom_sf"/>
</dbReference>
<gene>
    <name evidence="3" type="ORF">ABB05_10125</name>
    <name evidence="2" type="ORF">ACA29_05230</name>
</gene>
<dbReference type="SUPFAM" id="SSF56112">
    <property type="entry name" value="Protein kinase-like (PK-like)"/>
    <property type="match status" value="1"/>
</dbReference>
<organism evidence="2 4">
    <name type="scientific">Lederbergia galactosidilytica</name>
    <dbReference type="NCBI Taxonomy" id="217031"/>
    <lineage>
        <taxon>Bacteria</taxon>
        <taxon>Bacillati</taxon>
        <taxon>Bacillota</taxon>
        <taxon>Bacilli</taxon>
        <taxon>Bacillales</taxon>
        <taxon>Bacillaceae</taxon>
        <taxon>Lederbergia</taxon>
    </lineage>
</organism>
<feature type="domain" description="Aminoglycoside phosphotransferase" evidence="1">
    <location>
        <begin position="24"/>
        <end position="205"/>
    </location>
</feature>
<dbReference type="AlphaFoldDB" id="A0A0Q9Y3Q4"/>
<keyword evidence="5" id="KW-1185">Reference proteome</keyword>
<dbReference type="Gene3D" id="3.90.1200.10">
    <property type="match status" value="1"/>
</dbReference>
<dbReference type="EMBL" id="LDJR01000044">
    <property type="protein sequence ID" value="OAK71982.1"/>
    <property type="molecule type" value="Genomic_DNA"/>
</dbReference>
<proteinExistence type="predicted"/>
<dbReference type="GO" id="GO:0016740">
    <property type="term" value="F:transferase activity"/>
    <property type="evidence" value="ECO:0007669"/>
    <property type="project" value="UniProtKB-KW"/>
</dbReference>
<reference evidence="3 5" key="1">
    <citation type="submission" date="2015-05" db="EMBL/GenBank/DDBJ databases">
        <title>Comparison of genome.</title>
        <authorList>
            <person name="Zheng Z."/>
            <person name="Sun M."/>
        </authorList>
    </citation>
    <scope>NUCLEOTIDE SEQUENCE [LARGE SCALE GENOMIC DNA]</scope>
    <source>
        <strain evidence="3 5">G25-74</strain>
    </source>
</reference>
<evidence type="ECO:0000313" key="5">
    <source>
        <dbReference type="Proteomes" id="UP000077881"/>
    </source>
</evidence>
<dbReference type="Proteomes" id="UP000053881">
    <property type="component" value="Unassembled WGS sequence"/>
</dbReference>
<evidence type="ECO:0000313" key="3">
    <source>
        <dbReference type="EMBL" id="OAK71982.1"/>
    </source>
</evidence>
<dbReference type="STRING" id="217031.ABB05_10125"/>
<reference evidence="2 4" key="2">
    <citation type="submission" date="2015-06" db="EMBL/GenBank/DDBJ databases">
        <title>Genome sequencing project of Bacillus galactosidilyticus PL133.</title>
        <authorList>
            <person name="Gaiero J."/>
            <person name="Nicol R."/>
            <person name="Habash M."/>
        </authorList>
    </citation>
    <scope>NUCLEOTIDE SEQUENCE [LARGE SCALE GENOMIC DNA]</scope>
    <source>
        <strain evidence="2 4">PL133</strain>
    </source>
</reference>
<dbReference type="Proteomes" id="UP000077881">
    <property type="component" value="Unassembled WGS sequence"/>
</dbReference>
<comment type="caution">
    <text evidence="2">The sequence shown here is derived from an EMBL/GenBank/DDBJ whole genome shotgun (WGS) entry which is preliminary data.</text>
</comment>
<accession>A0A0Q9Y3Q4</accession>
<dbReference type="OrthoDB" id="9800774at2"/>
<evidence type="ECO:0000313" key="2">
    <source>
        <dbReference type="EMBL" id="KRG15680.1"/>
    </source>
</evidence>
<dbReference type="EMBL" id="LGPB01000049">
    <property type="protein sequence ID" value="KRG15680.1"/>
    <property type="molecule type" value="Genomic_DNA"/>
</dbReference>
<sequence length="249" mass="28349">MNLGAPIAVGNTAEIYLCDNKIIKVFKDFLPPTESLYEANKQKYVYSCGLPVPKILNVTEIAGKQAIIMEYVEGKTIGDLLLKNMERTEYFINISVEIQQNIHAHVADSLEPMSEQLIRKIQASSFLDNKHKSLLTKKLNGIKYEERLCHGDYHLFNLIQAIHDVVIIDWVDSSAGDIRADVCHTYLLYSQFSEKLAEMYLQIYCKKSGLLKDEIMQWAPIIAGAKLSENMPSENVKRFLEIVHSDCPH</sequence>
<dbReference type="PATRIC" id="fig|217031.4.peg.1758"/>
<dbReference type="InterPro" id="IPR002575">
    <property type="entry name" value="Aminoglycoside_PTrfase"/>
</dbReference>
<protein>
    <submittedName>
        <fullName evidence="2">Aminoglycoside phosphotransferase</fullName>
    </submittedName>
</protein>
<name>A0A0Q9Y3Q4_9BACI</name>
<keyword evidence="2" id="KW-0808">Transferase</keyword>
<dbReference type="RefSeq" id="WP_057989038.1">
    <property type="nucleotide sequence ID" value="NZ_JAGGKH010000018.1"/>
</dbReference>
<dbReference type="Pfam" id="PF01636">
    <property type="entry name" value="APH"/>
    <property type="match status" value="1"/>
</dbReference>
<evidence type="ECO:0000313" key="4">
    <source>
        <dbReference type="Proteomes" id="UP000053881"/>
    </source>
</evidence>
<evidence type="ECO:0000259" key="1">
    <source>
        <dbReference type="Pfam" id="PF01636"/>
    </source>
</evidence>